<feature type="transmembrane region" description="Helical" evidence="7">
    <location>
        <begin position="1623"/>
        <end position="1644"/>
    </location>
</feature>
<evidence type="ECO:0000256" key="3">
    <source>
        <dbReference type="ARBA" id="ARBA00022989"/>
    </source>
</evidence>
<feature type="domain" description="SMB" evidence="10">
    <location>
        <begin position="422"/>
        <end position="465"/>
    </location>
</feature>
<evidence type="ECO:0000259" key="9">
    <source>
        <dbReference type="PROSITE" id="PS50287"/>
    </source>
</evidence>
<evidence type="ECO:0000256" key="2">
    <source>
        <dbReference type="ARBA" id="ARBA00022692"/>
    </source>
</evidence>
<dbReference type="Pfam" id="PF00530">
    <property type="entry name" value="SRCR"/>
    <property type="match status" value="2"/>
</dbReference>
<sequence>MSKSRVWWLHVKRPLKIVNFFPSNAHSFENSSELPGAFLLIPHGKVAQDNACGGAFRTIRCRPVIPCHSLAVGKLDLTPLTVPQLSNRGAEQLPSVPLQRNLKVRIANGTVLLQSSPISLLPHEPITLRLAFPYNKNSQLDFWSIKGNSHTFSRAFLDLPSASSSPNLVLYLPLIKVADTCECSPREIKERVTMTPDLFLSLPQISATWRSIGTVLGTGYIHYCLNGRKRHWFAEHGFDYVCRMKAEPRGFNGSKLLEQSPSCTGKEESLSYCQWKSLDPEEFRNVDFAERALVKCTDVSDFHLRLTGGSIPSEGFVMVKCDASEDWSVLCGNFQWDIRDCMTVCRQLGYKTCTRVSHKLETVWGKSDVIWEDIKCGFEESHLLDCDKEIYDTCNVDWDGVAWMSCGVEVTVMGTETILCGPEHSCRNRCGTFWRNGSGCHCDAVCNVFEDCCVDFEEFCDGNDNVHTSSMDHIQFSDPNLVMSSKCVDISGTRFEELGYVLVAKCPPNYPQLGSVYQCEHNPVAEDVLAKTPVRDSIGVVYKNVYCAICHGRKVEELSPWNVVRISTDNSRDTLEDFLGEILDGVPSQEIYYIAKPHFAEWVRPCRASWSSHCSVKRSDLNMTILAESTSKCGTYYAPIRLSVLPWRTYQNPDCLVCTGLYHMDDVPPRGYGYCHHHTGCHCSPLGSTGCRCHKNSLRTVAEVSVEFNISKLTQLGPAGTKQRCLGEGAVYDPFLDKCRVLECPEYYSHLGSTCVPSSLPPNGSITARIAGEKFNEGFVEILHFGKWYAALKHLFDEYARMVLCRELGLNYEPTYFFPARNRSSFTGWYAIRINCTGSEPNLNNCITSFTSSMASNTSSGEVFVSCVDKSETKIRLVGGRLPSEGFVQITFGKDDTLFPNSKQWYYLLGDTDHWDYRDGSVVCRELELGPCASTDRRPVSSVDATLYAVTREMFCDRFHDVKLSDCFSQAVFVDEINKLAWVTCSIEAVVNNISFQLCGSIHTCLNRCGHWDGHCNCDSSCEAFGDCCFDYKKLCEAETTTSEPFTRPFPTKIPTEKYSCLVLEHGLPDFFVVASCPDFWAPDVISDLCERGRDAEFEEIFLWVPVFDLEGVVYLNRFCAICNGISTENMTNFPFTMNGDEFEIDIPQTGLGVPRLCITHMQSGCYDNNWDGDANKTEDRWSDVSQRACSEVFAPVAVKDHHDVAHFRNKFCAECEFSHLLSDPIEYCTLDQCSTEPSDITDTCIMNEIVRTIGVLLSINNPDDVSCERPGETIHPIIGTCIFTGCPSEFFHHSGVCVKGKPPFNAPQIVLAKTIHETHSCIESVIAENTNLALETTVCSILSNTSYGPFTVTITGRDIWGFMYAYTLLHNVSATKNVSFYHQCAAGVLHLNIRSDNFTNQPPCSHEIRALNPVTSPCLRTGELEILSFKFNPDKRAYDTVIHVSSACFEKVMEPVECRPLQAKLGYDKRENEFIFPDYLFWGMTSPPTSSASDGYVVCSYRRTNDRVWAALFMVTKCCLVSSAVGITLSITTYVKFSQNLGVTDFDRMQQLSSLIVVYAFQFFNTYSILESPFCKYLAMVSHFAFLSHIAWTLLIFHKMYLKFKYQLGQSLITFRETGRKLYNGFATWGLSLIIVLVCFFLDQCNCTPGLIVRYSSNGYTCWVEDDIAIIVTVCIPVGVLILFSLISSIYSFYTMWKIQPSLQRFKQAGDVIKELNRELVENCWNFFGLVVVAVQGLAAFILSSSSSPPSSLSTIFTFVFLVTSALYGTLLSVVFLMKRDAKNLWLDCLCRTGHAKASAPETDGES</sequence>
<keyword evidence="4 7" id="KW-0472">Membrane</keyword>
<dbReference type="PROSITE" id="PS00524">
    <property type="entry name" value="SMB_1"/>
    <property type="match status" value="2"/>
</dbReference>
<dbReference type="PROSITE" id="PS50261">
    <property type="entry name" value="G_PROTEIN_RECEP_F2_4"/>
    <property type="match status" value="1"/>
</dbReference>
<feature type="disulfide bond" evidence="6">
    <location>
        <begin position="836"/>
        <end position="846"/>
    </location>
</feature>
<comment type="caution">
    <text evidence="11">The sequence shown here is derived from an EMBL/GenBank/DDBJ whole genome shotgun (WGS) entry which is preliminary data.</text>
</comment>
<dbReference type="Proteomes" id="UP001152320">
    <property type="component" value="Chromosome 15"/>
</dbReference>
<feature type="transmembrane region" description="Helical" evidence="7">
    <location>
        <begin position="1553"/>
        <end position="1571"/>
    </location>
</feature>
<dbReference type="PANTHER" id="PTHR45902:SF1">
    <property type="entry name" value="LATROPHILIN RECEPTOR-LIKE PROTEIN A"/>
    <property type="match status" value="1"/>
</dbReference>
<name>A0A9Q1GYX8_HOLLE</name>
<feature type="transmembrane region" description="Helical" evidence="7">
    <location>
        <begin position="1583"/>
        <end position="1603"/>
    </location>
</feature>
<comment type="caution">
    <text evidence="6">Lacks conserved residue(s) required for the propagation of feature annotation.</text>
</comment>
<dbReference type="InterPro" id="IPR001212">
    <property type="entry name" value="Somatomedin_B_dom"/>
</dbReference>
<feature type="domain" description="SRCR" evidence="9">
    <location>
        <begin position="875"/>
        <end position="986"/>
    </location>
</feature>
<evidence type="ECO:0000313" key="12">
    <source>
        <dbReference type="Proteomes" id="UP001152320"/>
    </source>
</evidence>
<keyword evidence="12" id="KW-1185">Reference proteome</keyword>
<dbReference type="PANTHER" id="PTHR45902">
    <property type="entry name" value="LATROPHILIN RECEPTOR-LIKE PROTEIN A"/>
    <property type="match status" value="1"/>
</dbReference>
<feature type="transmembrane region" description="Helical" evidence="7">
    <location>
        <begin position="1669"/>
        <end position="1695"/>
    </location>
</feature>
<feature type="domain" description="SRCR" evidence="9">
    <location>
        <begin position="768"/>
        <end position="868"/>
    </location>
</feature>
<dbReference type="PROSITE" id="PS50287">
    <property type="entry name" value="SRCR_2"/>
    <property type="match status" value="3"/>
</dbReference>
<feature type="transmembrane region" description="Helical" evidence="7">
    <location>
        <begin position="1725"/>
        <end position="1745"/>
    </location>
</feature>
<comment type="subcellular location">
    <subcellularLocation>
        <location evidence="1">Membrane</location>
        <topology evidence="1">Multi-pass membrane protein</topology>
    </subcellularLocation>
</comment>
<evidence type="ECO:0000256" key="7">
    <source>
        <dbReference type="SAM" id="Phobius"/>
    </source>
</evidence>
<organism evidence="11 12">
    <name type="scientific">Holothuria leucospilota</name>
    <name type="common">Black long sea cucumber</name>
    <name type="synonym">Mertensiothuria leucospilota</name>
    <dbReference type="NCBI Taxonomy" id="206669"/>
    <lineage>
        <taxon>Eukaryota</taxon>
        <taxon>Metazoa</taxon>
        <taxon>Echinodermata</taxon>
        <taxon>Eleutherozoa</taxon>
        <taxon>Echinozoa</taxon>
        <taxon>Holothuroidea</taxon>
        <taxon>Aspidochirotacea</taxon>
        <taxon>Aspidochirotida</taxon>
        <taxon>Holothuriidae</taxon>
        <taxon>Holothuria</taxon>
    </lineage>
</organism>
<dbReference type="Gene3D" id="3.10.250.10">
    <property type="entry name" value="SRCR-like domain"/>
    <property type="match status" value="3"/>
</dbReference>
<evidence type="ECO:0000256" key="4">
    <source>
        <dbReference type="ARBA" id="ARBA00023136"/>
    </source>
</evidence>
<feature type="transmembrane region" description="Helical" evidence="7">
    <location>
        <begin position="1757"/>
        <end position="1778"/>
    </location>
</feature>
<evidence type="ECO:0000259" key="8">
    <source>
        <dbReference type="PROSITE" id="PS50261"/>
    </source>
</evidence>
<evidence type="ECO:0000259" key="10">
    <source>
        <dbReference type="PROSITE" id="PS50958"/>
    </source>
</evidence>
<dbReference type="Pfam" id="PF01033">
    <property type="entry name" value="Somatomedin_B"/>
    <property type="match status" value="2"/>
</dbReference>
<dbReference type="InterPro" id="IPR053231">
    <property type="entry name" value="GPCR_LN-TM7"/>
</dbReference>
<feature type="disulfide bond" evidence="6">
    <location>
        <begin position="376"/>
        <end position="386"/>
    </location>
</feature>
<feature type="domain" description="SRCR" evidence="9">
    <location>
        <begin position="304"/>
        <end position="407"/>
    </location>
</feature>
<dbReference type="InterPro" id="IPR017981">
    <property type="entry name" value="GPCR_2-like_7TM"/>
</dbReference>
<dbReference type="GO" id="GO:0016020">
    <property type="term" value="C:membrane"/>
    <property type="evidence" value="ECO:0007669"/>
    <property type="project" value="UniProtKB-SubCell"/>
</dbReference>
<dbReference type="GO" id="GO:0007166">
    <property type="term" value="P:cell surface receptor signaling pathway"/>
    <property type="evidence" value="ECO:0007669"/>
    <property type="project" value="InterPro"/>
</dbReference>
<dbReference type="PROSITE" id="PS50958">
    <property type="entry name" value="SMB_2"/>
    <property type="match status" value="2"/>
</dbReference>
<dbReference type="GO" id="GO:0004888">
    <property type="term" value="F:transmembrane signaling receptor activity"/>
    <property type="evidence" value="ECO:0007669"/>
    <property type="project" value="InterPro"/>
</dbReference>
<gene>
    <name evidence="11" type="ORF">HOLleu_30504</name>
</gene>
<dbReference type="OrthoDB" id="10063988at2759"/>
<dbReference type="SUPFAM" id="SSF90188">
    <property type="entry name" value="Somatomedin B domain"/>
    <property type="match status" value="2"/>
</dbReference>
<dbReference type="SMART" id="SM00201">
    <property type="entry name" value="SO"/>
    <property type="match status" value="2"/>
</dbReference>
<dbReference type="SUPFAM" id="SSF56487">
    <property type="entry name" value="SRCR-like"/>
    <property type="match status" value="3"/>
</dbReference>
<feature type="domain" description="SMB" evidence="10">
    <location>
        <begin position="1001"/>
        <end position="1041"/>
    </location>
</feature>
<evidence type="ECO:0000256" key="6">
    <source>
        <dbReference type="PROSITE-ProRule" id="PRU00196"/>
    </source>
</evidence>
<accession>A0A9Q1GYX8</accession>
<feature type="disulfide bond" evidence="6">
    <location>
        <begin position="924"/>
        <end position="985"/>
    </location>
</feature>
<evidence type="ECO:0000256" key="5">
    <source>
        <dbReference type="ARBA" id="ARBA00023157"/>
    </source>
</evidence>
<feature type="disulfide bond" evidence="6">
    <location>
        <begin position="345"/>
        <end position="406"/>
    </location>
</feature>
<proteinExistence type="predicted"/>
<dbReference type="SMART" id="SM00202">
    <property type="entry name" value="SR"/>
    <property type="match status" value="3"/>
</dbReference>
<dbReference type="InterPro" id="IPR036024">
    <property type="entry name" value="Somatomedin_B-like_dom_sf"/>
</dbReference>
<feature type="domain" description="G-protein coupled receptors family 2 profile 2" evidence="8">
    <location>
        <begin position="1513"/>
        <end position="1781"/>
    </location>
</feature>
<reference evidence="11" key="1">
    <citation type="submission" date="2021-10" db="EMBL/GenBank/DDBJ databases">
        <title>Tropical sea cucumber genome reveals ecological adaptation and Cuvierian tubules defense mechanism.</title>
        <authorList>
            <person name="Chen T."/>
        </authorList>
    </citation>
    <scope>NUCLEOTIDE SEQUENCE</scope>
    <source>
        <strain evidence="11">Nanhai2018</strain>
        <tissue evidence="11">Muscle</tissue>
    </source>
</reference>
<dbReference type="InterPro" id="IPR036772">
    <property type="entry name" value="SRCR-like_dom_sf"/>
</dbReference>
<evidence type="ECO:0000256" key="1">
    <source>
        <dbReference type="ARBA" id="ARBA00004141"/>
    </source>
</evidence>
<protein>
    <submittedName>
        <fullName evidence="11">Lysyl oxidase-like 3</fullName>
    </submittedName>
</protein>
<dbReference type="Gene3D" id="1.20.1070.10">
    <property type="entry name" value="Rhodopsin 7-helix transmembrane proteins"/>
    <property type="match status" value="1"/>
</dbReference>
<keyword evidence="2 7" id="KW-0812">Transmembrane</keyword>
<dbReference type="EMBL" id="JAIZAY010000015">
    <property type="protein sequence ID" value="KAJ8028304.1"/>
    <property type="molecule type" value="Genomic_DNA"/>
</dbReference>
<feature type="transmembrane region" description="Helical" evidence="7">
    <location>
        <begin position="1509"/>
        <end position="1532"/>
    </location>
</feature>
<dbReference type="Gene3D" id="4.10.410.20">
    <property type="match status" value="2"/>
</dbReference>
<dbReference type="InterPro" id="IPR001190">
    <property type="entry name" value="SRCR"/>
</dbReference>
<keyword evidence="5 6" id="KW-1015">Disulfide bond</keyword>
<keyword evidence="3 7" id="KW-1133">Transmembrane helix</keyword>
<evidence type="ECO:0000313" key="11">
    <source>
        <dbReference type="EMBL" id="KAJ8028304.1"/>
    </source>
</evidence>